<evidence type="ECO:0000313" key="2">
    <source>
        <dbReference type="EMBL" id="KKN30201.1"/>
    </source>
</evidence>
<feature type="transmembrane region" description="Helical" evidence="1">
    <location>
        <begin position="12"/>
        <end position="33"/>
    </location>
</feature>
<dbReference type="EMBL" id="LAZR01002426">
    <property type="protein sequence ID" value="KKN30201.1"/>
    <property type="molecule type" value="Genomic_DNA"/>
</dbReference>
<dbReference type="AlphaFoldDB" id="A0A0F9RZ55"/>
<keyword evidence="1" id="KW-0812">Transmembrane</keyword>
<reference evidence="2" key="1">
    <citation type="journal article" date="2015" name="Nature">
        <title>Complex archaea that bridge the gap between prokaryotes and eukaryotes.</title>
        <authorList>
            <person name="Spang A."/>
            <person name="Saw J.H."/>
            <person name="Jorgensen S.L."/>
            <person name="Zaremba-Niedzwiedzka K."/>
            <person name="Martijn J."/>
            <person name="Lind A.E."/>
            <person name="van Eijk R."/>
            <person name="Schleper C."/>
            <person name="Guy L."/>
            <person name="Ettema T.J."/>
        </authorList>
    </citation>
    <scope>NUCLEOTIDE SEQUENCE</scope>
</reference>
<evidence type="ECO:0000256" key="1">
    <source>
        <dbReference type="SAM" id="Phobius"/>
    </source>
</evidence>
<keyword evidence="1" id="KW-1133">Transmembrane helix</keyword>
<keyword evidence="1" id="KW-0472">Membrane</keyword>
<feature type="transmembrane region" description="Helical" evidence="1">
    <location>
        <begin position="118"/>
        <end position="136"/>
    </location>
</feature>
<proteinExistence type="predicted"/>
<name>A0A0F9RZ55_9ZZZZ</name>
<organism evidence="2">
    <name type="scientific">marine sediment metagenome</name>
    <dbReference type="NCBI Taxonomy" id="412755"/>
    <lineage>
        <taxon>unclassified sequences</taxon>
        <taxon>metagenomes</taxon>
        <taxon>ecological metagenomes</taxon>
    </lineage>
</organism>
<feature type="transmembrane region" description="Helical" evidence="1">
    <location>
        <begin position="45"/>
        <end position="66"/>
    </location>
</feature>
<comment type="caution">
    <text evidence="2">The sequence shown here is derived from an EMBL/GenBank/DDBJ whole genome shotgun (WGS) entry which is preliminary data.</text>
</comment>
<gene>
    <name evidence="2" type="ORF">LCGC14_0836290</name>
</gene>
<protein>
    <submittedName>
        <fullName evidence="2">Uncharacterized protein</fullName>
    </submittedName>
</protein>
<feature type="transmembrane region" description="Helical" evidence="1">
    <location>
        <begin position="86"/>
        <end position="106"/>
    </location>
</feature>
<sequence length="140" mass="15578">MFLQTFDIDKYVPFITAAVLIGGGILLLKFGLAINRAENKTNMKWVAISFFIQYGVALFISLPILLEKITVRANQVYNPLLKYEGPNAPVAVLTITVAIFILINLINMIHKVGIKRSIVIISFLLGPMIGSIYLIYSYGI</sequence>
<accession>A0A0F9RZ55</accession>